<dbReference type="PROSITE" id="PS00893">
    <property type="entry name" value="NUDIX_BOX"/>
    <property type="match status" value="1"/>
</dbReference>
<dbReference type="InterPro" id="IPR000086">
    <property type="entry name" value="NUDIX_hydrolase_dom"/>
</dbReference>
<reference evidence="4" key="1">
    <citation type="submission" date="2020-09" db="EMBL/GenBank/DDBJ databases">
        <title>A novel bacterium of genus Paenibacillus, isolated from South China Sea.</title>
        <authorList>
            <person name="Huang H."/>
            <person name="Mo K."/>
            <person name="Hu Y."/>
        </authorList>
    </citation>
    <scope>NUCLEOTIDE SEQUENCE</scope>
    <source>
        <strain evidence="4">IB182493</strain>
    </source>
</reference>
<dbReference type="EMBL" id="JACXIY010000013">
    <property type="protein sequence ID" value="MBD2869066.1"/>
    <property type="molecule type" value="Genomic_DNA"/>
</dbReference>
<gene>
    <name evidence="4" type="ORF">IDH41_10785</name>
</gene>
<dbReference type="RefSeq" id="WP_190860860.1">
    <property type="nucleotide sequence ID" value="NZ_JACXIY010000013.1"/>
</dbReference>
<organism evidence="4 5">
    <name type="scientific">Paenibacillus arenilitoris</name>
    <dbReference type="NCBI Taxonomy" id="2772299"/>
    <lineage>
        <taxon>Bacteria</taxon>
        <taxon>Bacillati</taxon>
        <taxon>Bacillota</taxon>
        <taxon>Bacilli</taxon>
        <taxon>Bacillales</taxon>
        <taxon>Paenibacillaceae</taxon>
        <taxon>Paenibacillus</taxon>
    </lineage>
</organism>
<comment type="cofactor">
    <cofactor evidence="1">
        <name>Mg(2+)</name>
        <dbReference type="ChEBI" id="CHEBI:18420"/>
    </cofactor>
</comment>
<dbReference type="Gene3D" id="3.90.79.10">
    <property type="entry name" value="Nucleoside Triphosphate Pyrophosphohydrolase"/>
    <property type="match status" value="1"/>
</dbReference>
<dbReference type="GO" id="GO:0016787">
    <property type="term" value="F:hydrolase activity"/>
    <property type="evidence" value="ECO:0007669"/>
    <property type="project" value="UniProtKB-KW"/>
</dbReference>
<comment type="caution">
    <text evidence="4">The sequence shown here is derived from an EMBL/GenBank/DDBJ whole genome shotgun (WGS) entry which is preliminary data.</text>
</comment>
<dbReference type="InterPro" id="IPR015797">
    <property type="entry name" value="NUDIX_hydrolase-like_dom_sf"/>
</dbReference>
<protein>
    <submittedName>
        <fullName evidence="4">NUDIX domain-containing protein</fullName>
    </submittedName>
</protein>
<dbReference type="PANTHER" id="PTHR43046">
    <property type="entry name" value="GDP-MANNOSE MANNOSYL HYDROLASE"/>
    <property type="match status" value="1"/>
</dbReference>
<sequence length="156" mass="17834">MSSNFHHLVRGIITDGEKVLAARAIGHKNTFLPGGHVEFGESAPIALQREIEEELGLSCRIEGYLGLVEHQWLKNNELHCEINQAFKVIVPELDVSRNPPSRESHIEFIWVSVNELENYRLQPFPFRKLIPQLVNGDRSVWWESTLNLEIDAENIG</sequence>
<proteinExistence type="predicted"/>
<evidence type="ECO:0000313" key="5">
    <source>
        <dbReference type="Proteomes" id="UP000632125"/>
    </source>
</evidence>
<name>A0A927CNH6_9BACL</name>
<dbReference type="PROSITE" id="PS51462">
    <property type="entry name" value="NUDIX"/>
    <property type="match status" value="1"/>
</dbReference>
<dbReference type="AlphaFoldDB" id="A0A927CNH6"/>
<keyword evidence="2" id="KW-0378">Hydrolase</keyword>
<evidence type="ECO:0000313" key="4">
    <source>
        <dbReference type="EMBL" id="MBD2869066.1"/>
    </source>
</evidence>
<evidence type="ECO:0000259" key="3">
    <source>
        <dbReference type="PROSITE" id="PS51462"/>
    </source>
</evidence>
<dbReference type="InterPro" id="IPR020084">
    <property type="entry name" value="NUDIX_hydrolase_CS"/>
</dbReference>
<evidence type="ECO:0000256" key="2">
    <source>
        <dbReference type="ARBA" id="ARBA00022801"/>
    </source>
</evidence>
<keyword evidence="5" id="KW-1185">Reference proteome</keyword>
<dbReference type="SUPFAM" id="SSF55811">
    <property type="entry name" value="Nudix"/>
    <property type="match status" value="1"/>
</dbReference>
<dbReference type="PANTHER" id="PTHR43046:SF14">
    <property type="entry name" value="MUTT_NUDIX FAMILY PROTEIN"/>
    <property type="match status" value="1"/>
</dbReference>
<evidence type="ECO:0000256" key="1">
    <source>
        <dbReference type="ARBA" id="ARBA00001946"/>
    </source>
</evidence>
<feature type="domain" description="Nudix hydrolase" evidence="3">
    <location>
        <begin position="4"/>
        <end position="134"/>
    </location>
</feature>
<dbReference type="Pfam" id="PF00293">
    <property type="entry name" value="NUDIX"/>
    <property type="match status" value="1"/>
</dbReference>
<accession>A0A927CNH6</accession>
<dbReference type="Proteomes" id="UP000632125">
    <property type="component" value="Unassembled WGS sequence"/>
</dbReference>